<dbReference type="Proteomes" id="UP000053841">
    <property type="component" value="Unassembled WGS sequence"/>
</dbReference>
<accession>W6YAW6</accession>
<dbReference type="KEGG" id="bze:COCCADRAFT_98228"/>
<dbReference type="AlphaFoldDB" id="W6YAW6"/>
<keyword evidence="2" id="KW-1185">Reference proteome</keyword>
<sequence length="133" mass="14654">MAGSETDVWHVTHYAPHILPPTAHGRLALFALGPVMQSAAINSLIATSLFCSHLGHGISILISPRKHQSCCLQTCHAQSKPIITCSQPFDTHIHTKAYVIKRGLHTQNPQDSNPRIPMAHLFPFLLSHFNILP</sequence>
<dbReference type="HOGENOM" id="CLU_135728_0_0_1"/>
<name>W6YAW6_COCC2</name>
<evidence type="ECO:0000313" key="1">
    <source>
        <dbReference type="EMBL" id="EUC32629.1"/>
    </source>
</evidence>
<protein>
    <submittedName>
        <fullName evidence="1">Uncharacterized protein</fullName>
    </submittedName>
</protein>
<dbReference type="RefSeq" id="XP_007713058.1">
    <property type="nucleotide sequence ID" value="XM_007714868.1"/>
</dbReference>
<organism evidence="1 2">
    <name type="scientific">Cochliobolus carbonum (strain 26-R-13)</name>
    <name type="common">Maize leaf spot fungus</name>
    <name type="synonym">Bipolaris zeicola</name>
    <dbReference type="NCBI Taxonomy" id="930089"/>
    <lineage>
        <taxon>Eukaryota</taxon>
        <taxon>Fungi</taxon>
        <taxon>Dikarya</taxon>
        <taxon>Ascomycota</taxon>
        <taxon>Pezizomycotina</taxon>
        <taxon>Dothideomycetes</taxon>
        <taxon>Pleosporomycetidae</taxon>
        <taxon>Pleosporales</taxon>
        <taxon>Pleosporineae</taxon>
        <taxon>Pleosporaceae</taxon>
        <taxon>Bipolaris</taxon>
    </lineage>
</organism>
<proteinExistence type="predicted"/>
<reference evidence="1 2" key="1">
    <citation type="journal article" date="2013" name="PLoS Genet.">
        <title>Comparative genome structure, secondary metabolite, and effector coding capacity across Cochliobolus pathogens.</title>
        <authorList>
            <person name="Condon B.J."/>
            <person name="Leng Y."/>
            <person name="Wu D."/>
            <person name="Bushley K.E."/>
            <person name="Ohm R.A."/>
            <person name="Otillar R."/>
            <person name="Martin J."/>
            <person name="Schackwitz W."/>
            <person name="Grimwood J."/>
            <person name="MohdZainudin N."/>
            <person name="Xue C."/>
            <person name="Wang R."/>
            <person name="Manning V.A."/>
            <person name="Dhillon B."/>
            <person name="Tu Z.J."/>
            <person name="Steffenson B.J."/>
            <person name="Salamov A."/>
            <person name="Sun H."/>
            <person name="Lowry S."/>
            <person name="LaButti K."/>
            <person name="Han J."/>
            <person name="Copeland A."/>
            <person name="Lindquist E."/>
            <person name="Barry K."/>
            <person name="Schmutz J."/>
            <person name="Baker S.E."/>
            <person name="Ciuffetti L.M."/>
            <person name="Grigoriev I.V."/>
            <person name="Zhong S."/>
            <person name="Turgeon B.G."/>
        </authorList>
    </citation>
    <scope>NUCLEOTIDE SEQUENCE [LARGE SCALE GENOMIC DNA]</scope>
    <source>
        <strain evidence="1 2">26-R-13</strain>
    </source>
</reference>
<evidence type="ECO:0000313" key="2">
    <source>
        <dbReference type="Proteomes" id="UP000053841"/>
    </source>
</evidence>
<dbReference type="EMBL" id="KI964628">
    <property type="protein sequence ID" value="EUC32629.1"/>
    <property type="molecule type" value="Genomic_DNA"/>
</dbReference>
<gene>
    <name evidence="1" type="ORF">COCCADRAFT_98228</name>
</gene>
<dbReference type="GeneID" id="19154528"/>
<dbReference type="OrthoDB" id="10419477at2759"/>